<dbReference type="SUPFAM" id="SSF53474">
    <property type="entry name" value="alpha/beta-Hydrolases"/>
    <property type="match status" value="1"/>
</dbReference>
<dbReference type="InterPro" id="IPR029058">
    <property type="entry name" value="AB_hydrolase_fold"/>
</dbReference>
<dbReference type="Gene3D" id="3.40.50.1820">
    <property type="entry name" value="alpha/beta hydrolase"/>
    <property type="match status" value="1"/>
</dbReference>
<protein>
    <submittedName>
        <fullName evidence="3">Alpha/beta hydrolase</fullName>
    </submittedName>
</protein>
<accession>A0ABT0DI04</accession>
<sequence>MTDIAEPARAAAPEPRFITVGDDDRAIAIRVTPGVSTREKPGVIWFGGFLSDMRGTKAEELAAWGARTGRQVVRFDYSGHGESAGAFEEGTISRWAEDALAVFDRETQGPQIVVGSSMGGWIALLVARALAARGESARLAALVLIAPAPDFTEELMWKAMPDDVRAAILHDGRWVRPSQYGPGQPITRALIEDGRRNLVLGAPFAVGCRVRILQGVADPDVPWQQALRLVTCLAEDDVVLTLIKDGDHRLSRPEDIERILAAVEEVG</sequence>
<evidence type="ECO:0000313" key="3">
    <source>
        <dbReference type="EMBL" id="MCK0206913.1"/>
    </source>
</evidence>
<dbReference type="Proteomes" id="UP001202867">
    <property type="component" value="Unassembled WGS sequence"/>
</dbReference>
<organism evidence="3 4">
    <name type="scientific">Ancylobacter koreensis</name>
    <dbReference type="NCBI Taxonomy" id="266121"/>
    <lineage>
        <taxon>Bacteria</taxon>
        <taxon>Pseudomonadati</taxon>
        <taxon>Pseudomonadota</taxon>
        <taxon>Alphaproteobacteria</taxon>
        <taxon>Hyphomicrobiales</taxon>
        <taxon>Xanthobacteraceae</taxon>
        <taxon>Ancylobacter</taxon>
    </lineage>
</organism>
<dbReference type="InterPro" id="IPR052382">
    <property type="entry name" value="ABHD10_acyl-thioesterase"/>
</dbReference>
<name>A0ABT0DI04_9HYPH</name>
<feature type="domain" description="Serine aminopeptidase S33" evidence="2">
    <location>
        <begin position="57"/>
        <end position="154"/>
    </location>
</feature>
<dbReference type="EMBL" id="JALKCG010000001">
    <property type="protein sequence ID" value="MCK0206913.1"/>
    <property type="molecule type" value="Genomic_DNA"/>
</dbReference>
<proteinExistence type="predicted"/>
<reference evidence="4" key="1">
    <citation type="submission" date="2023-07" db="EMBL/GenBank/DDBJ databases">
        <title>Ancylobacter moscoviensis sp. nov., facultatively methylotrophic bacteria from activated sludge and the reclassification of Starkeya novella (Starkey 1934) Kelly et al. 2000 as Ancylobacter novellus comb. nov., Starkeya koreensis Im et al. 2006 as Ancylobacter koreensis comb.nov., Angulomicrobium tetraedrale Vasil'eva et al. 1986 as Ancylobacter tetraedralis comb. nov., Angulomicrobium amanitiforme Fritz et al. 2004 as Ancylobacter amanitiformis comb. nov. and Methylorhabdus multivorans Doronina et al. 1996 as Ancylobacter multivorans comb. nov. and emended description of the genus Ancylobacter.</title>
        <authorList>
            <person name="Doronina N."/>
            <person name="Chemodurova A."/>
            <person name="Grouzdev D."/>
            <person name="Koziaeva V."/>
            <person name="Shi W."/>
            <person name="Wu L."/>
            <person name="Kaparullina E."/>
        </authorList>
    </citation>
    <scope>NUCLEOTIDE SEQUENCE [LARGE SCALE GENOMIC DNA]</scope>
    <source>
        <strain evidence="4">Jip08</strain>
    </source>
</reference>
<gene>
    <name evidence="3" type="ORF">MWN33_02580</name>
</gene>
<dbReference type="Pfam" id="PF12146">
    <property type="entry name" value="Hydrolase_4"/>
    <property type="match status" value="1"/>
</dbReference>
<dbReference type="GO" id="GO:0016787">
    <property type="term" value="F:hydrolase activity"/>
    <property type="evidence" value="ECO:0007669"/>
    <property type="project" value="UniProtKB-KW"/>
</dbReference>
<keyword evidence="4" id="KW-1185">Reference proteome</keyword>
<dbReference type="PANTHER" id="PTHR16138">
    <property type="entry name" value="MYCOPHENOLIC ACID ACYL-GLUCURONIDE ESTERASE, MITOCHONDRIAL"/>
    <property type="match status" value="1"/>
</dbReference>
<dbReference type="RefSeq" id="WP_247198557.1">
    <property type="nucleotide sequence ID" value="NZ_JALKCG010000001.1"/>
</dbReference>
<evidence type="ECO:0000259" key="2">
    <source>
        <dbReference type="Pfam" id="PF12146"/>
    </source>
</evidence>
<dbReference type="PANTHER" id="PTHR16138:SF7">
    <property type="entry name" value="PALMITOYL-PROTEIN THIOESTERASE ABHD10, MITOCHONDRIAL"/>
    <property type="match status" value="1"/>
</dbReference>
<comment type="caution">
    <text evidence="3">The sequence shown here is derived from an EMBL/GenBank/DDBJ whole genome shotgun (WGS) entry which is preliminary data.</text>
</comment>
<evidence type="ECO:0000313" key="4">
    <source>
        <dbReference type="Proteomes" id="UP001202867"/>
    </source>
</evidence>
<keyword evidence="1 3" id="KW-0378">Hydrolase</keyword>
<dbReference type="InterPro" id="IPR022742">
    <property type="entry name" value="Hydrolase_4"/>
</dbReference>
<evidence type="ECO:0000256" key="1">
    <source>
        <dbReference type="ARBA" id="ARBA00022801"/>
    </source>
</evidence>